<dbReference type="Proteomes" id="UP000672097">
    <property type="component" value="Unassembled WGS sequence"/>
</dbReference>
<feature type="region of interest" description="Disordered" evidence="1">
    <location>
        <begin position="1"/>
        <end position="25"/>
    </location>
</feature>
<reference evidence="2 3" key="1">
    <citation type="submission" date="2021-04" db="EMBL/GenBank/DDBJ databases">
        <title>The genome sequence of type strain Ideonella paludis KCTC 32238.</title>
        <authorList>
            <person name="Liu Y."/>
        </authorList>
    </citation>
    <scope>NUCLEOTIDE SEQUENCE [LARGE SCALE GENOMIC DNA]</scope>
    <source>
        <strain evidence="2 3">KCTC 32238</strain>
    </source>
</reference>
<evidence type="ECO:0000313" key="3">
    <source>
        <dbReference type="Proteomes" id="UP000672097"/>
    </source>
</evidence>
<dbReference type="EMBL" id="JAGQDG010000007">
    <property type="protein sequence ID" value="MBQ0937262.1"/>
    <property type="molecule type" value="Genomic_DNA"/>
</dbReference>
<evidence type="ECO:0000256" key="1">
    <source>
        <dbReference type="SAM" id="MobiDB-lite"/>
    </source>
</evidence>
<protein>
    <submittedName>
        <fullName evidence="2">Uncharacterized protein</fullName>
    </submittedName>
</protein>
<dbReference type="RefSeq" id="WP_210810743.1">
    <property type="nucleotide sequence ID" value="NZ_JAGQDG010000007.1"/>
</dbReference>
<name>A0ABS5E1I3_9BURK</name>
<feature type="compositionally biased region" description="Basic and acidic residues" evidence="1">
    <location>
        <begin position="7"/>
        <end position="25"/>
    </location>
</feature>
<organism evidence="2 3">
    <name type="scientific">Ideonella paludis</name>
    <dbReference type="NCBI Taxonomy" id="1233411"/>
    <lineage>
        <taxon>Bacteria</taxon>
        <taxon>Pseudomonadati</taxon>
        <taxon>Pseudomonadota</taxon>
        <taxon>Betaproteobacteria</taxon>
        <taxon>Burkholderiales</taxon>
        <taxon>Sphaerotilaceae</taxon>
        <taxon>Ideonella</taxon>
    </lineage>
</organism>
<comment type="caution">
    <text evidence="2">The sequence shown here is derived from an EMBL/GenBank/DDBJ whole genome shotgun (WGS) entry which is preliminary data.</text>
</comment>
<accession>A0ABS5E1I3</accession>
<evidence type="ECO:0000313" key="2">
    <source>
        <dbReference type="EMBL" id="MBQ0937262.1"/>
    </source>
</evidence>
<sequence>MSSNKGAFREEGTTSIRHVESRARSAEELKEEALQGLLSYLKEHERTPWRPEPRYENITDLKIEIGDFVAVGCELGMQSDEK</sequence>
<gene>
    <name evidence="2" type="ORF">KAK11_18195</name>
</gene>
<keyword evidence="3" id="KW-1185">Reference proteome</keyword>
<proteinExistence type="predicted"/>